<dbReference type="PANTHER" id="PTHR24114">
    <property type="entry name" value="LEUCINE RICH REPEAT FAMILY PROTEIN"/>
    <property type="match status" value="1"/>
</dbReference>
<evidence type="ECO:0000313" key="2">
    <source>
        <dbReference type="EMBL" id="CAL5132463.1"/>
    </source>
</evidence>
<comment type="caution">
    <text evidence="2">The sequence shown here is derived from an EMBL/GenBank/DDBJ whole genome shotgun (WGS) entry which is preliminary data.</text>
</comment>
<feature type="compositionally biased region" description="Basic and acidic residues" evidence="1">
    <location>
        <begin position="82"/>
        <end position="94"/>
    </location>
</feature>
<organism evidence="2 3">
    <name type="scientific">Calicophoron daubneyi</name>
    <name type="common">Rumen fluke</name>
    <name type="synonym">Paramphistomum daubneyi</name>
    <dbReference type="NCBI Taxonomy" id="300641"/>
    <lineage>
        <taxon>Eukaryota</taxon>
        <taxon>Metazoa</taxon>
        <taxon>Spiralia</taxon>
        <taxon>Lophotrochozoa</taxon>
        <taxon>Platyhelminthes</taxon>
        <taxon>Trematoda</taxon>
        <taxon>Digenea</taxon>
        <taxon>Plagiorchiida</taxon>
        <taxon>Pronocephalata</taxon>
        <taxon>Paramphistomoidea</taxon>
        <taxon>Paramphistomidae</taxon>
        <taxon>Calicophoron</taxon>
    </lineage>
</organism>
<dbReference type="AlphaFoldDB" id="A0AAV2TAU4"/>
<dbReference type="SMART" id="SM00368">
    <property type="entry name" value="LRR_RI"/>
    <property type="match status" value="7"/>
</dbReference>
<dbReference type="InterPro" id="IPR052394">
    <property type="entry name" value="LRR-containing"/>
</dbReference>
<dbReference type="Pfam" id="PF13516">
    <property type="entry name" value="LRR_6"/>
    <property type="match status" value="2"/>
</dbReference>
<feature type="region of interest" description="Disordered" evidence="1">
    <location>
        <begin position="70"/>
        <end position="98"/>
    </location>
</feature>
<feature type="compositionally biased region" description="Polar residues" evidence="1">
    <location>
        <begin position="70"/>
        <end position="81"/>
    </location>
</feature>
<dbReference type="PANTHER" id="PTHR24114:SF2">
    <property type="entry name" value="F-BOX DOMAIN-CONTAINING PROTEIN-RELATED"/>
    <property type="match status" value="1"/>
</dbReference>
<accession>A0AAV2TAU4</accession>
<dbReference type="SUPFAM" id="SSF52047">
    <property type="entry name" value="RNI-like"/>
    <property type="match status" value="1"/>
</dbReference>
<dbReference type="EMBL" id="CAXLJL010000123">
    <property type="protein sequence ID" value="CAL5132463.1"/>
    <property type="molecule type" value="Genomic_DNA"/>
</dbReference>
<dbReference type="PROSITE" id="PS51450">
    <property type="entry name" value="LRR"/>
    <property type="match status" value="1"/>
</dbReference>
<dbReference type="Gene3D" id="3.80.10.10">
    <property type="entry name" value="Ribonuclease Inhibitor"/>
    <property type="match status" value="1"/>
</dbReference>
<dbReference type="InterPro" id="IPR032675">
    <property type="entry name" value="LRR_dom_sf"/>
</dbReference>
<evidence type="ECO:0000256" key="1">
    <source>
        <dbReference type="SAM" id="MobiDB-lite"/>
    </source>
</evidence>
<dbReference type="Proteomes" id="UP001497525">
    <property type="component" value="Unassembled WGS sequence"/>
</dbReference>
<name>A0AAV2TAU4_CALDB</name>
<feature type="region of interest" description="Disordered" evidence="1">
    <location>
        <begin position="1"/>
        <end position="46"/>
    </location>
</feature>
<sequence length="394" mass="42758">MQSSRLQPIIEDLGETSSDNQTESTVSTASYEPSPIIEHDGSEQSDEKKIAFVQDHIESIHSTIFSARQDVNQKDSSVTNTEKLKKEEAVKQETSEGTGTKITCSPTSYFPDCTVVTLSGTPLTETALTTIAGNVARLKQLRELGLSKTGIGKFNPQIICRLIRKSPFLRKLDLSDNGFTDTTASAVIDSLLSSELLAELNLSQNHLGLEAGKMVGKLLSESYALKCLNCSWNELKADTVTEIAKGLKENSGLQELNMAWTGTSDLGAWSIGDALKKHEKLTTLNLSANRIKALGLAGLLVGLAENRSLKYLLLQQNPITEAAARDAVQALTSGISSSPIQLIDLSKVVFSSSFGQLVKELEEKRPKLKLLWGYPDKYAVQSTAHSLEKGAQQC</sequence>
<feature type="compositionally biased region" description="Polar residues" evidence="1">
    <location>
        <begin position="15"/>
        <end position="31"/>
    </location>
</feature>
<dbReference type="InterPro" id="IPR001611">
    <property type="entry name" value="Leu-rich_rpt"/>
</dbReference>
<protein>
    <submittedName>
        <fullName evidence="2">Uncharacterized protein</fullName>
    </submittedName>
</protein>
<evidence type="ECO:0000313" key="3">
    <source>
        <dbReference type="Proteomes" id="UP001497525"/>
    </source>
</evidence>
<feature type="compositionally biased region" description="Basic and acidic residues" evidence="1">
    <location>
        <begin position="37"/>
        <end position="46"/>
    </location>
</feature>
<reference evidence="2" key="1">
    <citation type="submission" date="2024-06" db="EMBL/GenBank/DDBJ databases">
        <authorList>
            <person name="Liu X."/>
            <person name="Lenzi L."/>
            <person name="Haldenby T S."/>
            <person name="Uol C."/>
        </authorList>
    </citation>
    <scope>NUCLEOTIDE SEQUENCE</scope>
</reference>
<gene>
    <name evidence="2" type="ORF">CDAUBV1_LOCUS5288</name>
</gene>
<proteinExistence type="predicted"/>